<gene>
    <name evidence="3" type="ORF">B9Z19DRAFT_1089221</name>
</gene>
<proteinExistence type="predicted"/>
<dbReference type="SMART" id="SM00248">
    <property type="entry name" value="ANK"/>
    <property type="match status" value="3"/>
</dbReference>
<comment type="caution">
    <text evidence="3">The sequence shown here is derived from an EMBL/GenBank/DDBJ whole genome shotgun (WGS) entry which is preliminary data.</text>
</comment>
<dbReference type="EMBL" id="NESQ01000208">
    <property type="protein sequence ID" value="PUU75940.1"/>
    <property type="molecule type" value="Genomic_DNA"/>
</dbReference>
<dbReference type="SUPFAM" id="SSF48403">
    <property type="entry name" value="Ankyrin repeat"/>
    <property type="match status" value="1"/>
</dbReference>
<evidence type="ECO:0000256" key="1">
    <source>
        <dbReference type="ARBA" id="ARBA00022737"/>
    </source>
</evidence>
<dbReference type="STRING" id="42251.A0A2T6ZKC0"/>
<dbReference type="PANTHER" id="PTHR24198">
    <property type="entry name" value="ANKYRIN REPEAT AND PROTEIN KINASE DOMAIN-CONTAINING PROTEIN"/>
    <property type="match status" value="1"/>
</dbReference>
<dbReference type="Gene3D" id="1.25.40.20">
    <property type="entry name" value="Ankyrin repeat-containing domain"/>
    <property type="match status" value="1"/>
</dbReference>
<keyword evidence="4" id="KW-1185">Reference proteome</keyword>
<accession>A0A2T6ZKC0</accession>
<organism evidence="3 4">
    <name type="scientific">Tuber borchii</name>
    <name type="common">White truffle</name>
    <dbReference type="NCBI Taxonomy" id="42251"/>
    <lineage>
        <taxon>Eukaryota</taxon>
        <taxon>Fungi</taxon>
        <taxon>Dikarya</taxon>
        <taxon>Ascomycota</taxon>
        <taxon>Pezizomycotina</taxon>
        <taxon>Pezizomycetes</taxon>
        <taxon>Pezizales</taxon>
        <taxon>Tuberaceae</taxon>
        <taxon>Tuber</taxon>
    </lineage>
</organism>
<evidence type="ECO:0000313" key="3">
    <source>
        <dbReference type="EMBL" id="PUU75940.1"/>
    </source>
</evidence>
<dbReference type="Pfam" id="PF12796">
    <property type="entry name" value="Ank_2"/>
    <property type="match status" value="1"/>
</dbReference>
<dbReference type="OrthoDB" id="5395110at2759"/>
<dbReference type="Proteomes" id="UP000244722">
    <property type="component" value="Unassembled WGS sequence"/>
</dbReference>
<dbReference type="AlphaFoldDB" id="A0A2T6ZKC0"/>
<protein>
    <submittedName>
        <fullName evidence="3">Uncharacterized protein</fullName>
    </submittedName>
</protein>
<evidence type="ECO:0000313" key="4">
    <source>
        <dbReference type="Proteomes" id="UP000244722"/>
    </source>
</evidence>
<keyword evidence="2" id="KW-0040">ANK repeat</keyword>
<dbReference type="InterPro" id="IPR002110">
    <property type="entry name" value="Ankyrin_rpt"/>
</dbReference>
<reference evidence="3 4" key="1">
    <citation type="submission" date="2017-04" db="EMBL/GenBank/DDBJ databases">
        <title>Draft genome sequence of Tuber borchii Vittad., a whitish edible truffle.</title>
        <authorList>
            <consortium name="DOE Joint Genome Institute"/>
            <person name="Murat C."/>
            <person name="Kuo A."/>
            <person name="Barry K.W."/>
            <person name="Clum A."/>
            <person name="Dockter R.B."/>
            <person name="Fauchery L."/>
            <person name="Iotti M."/>
            <person name="Kohler A."/>
            <person name="Labutti K."/>
            <person name="Lindquist E.A."/>
            <person name="Lipzen A."/>
            <person name="Ohm R.A."/>
            <person name="Wang M."/>
            <person name="Grigoriev I.V."/>
            <person name="Zambonelli A."/>
            <person name="Martin F.M."/>
        </authorList>
    </citation>
    <scope>NUCLEOTIDE SEQUENCE [LARGE SCALE GENOMIC DNA]</scope>
    <source>
        <strain evidence="3 4">Tbo3840</strain>
    </source>
</reference>
<sequence length="164" mass="17669">MAENRRHRSSPPGLPPLLTLPPELLLTVAELLPLRYQSRLLRVNIHLANVLTPLLNSAANQTAQAGGMPLLHWAVLHNDVRLIRLLLAKGVADVAYPGYCKYTALHLAVAHRGVGVVRVLLEGENGKSVRGVRDCCGRTPLGIAMRGGVGEVVEMLRGKGEGEV</sequence>
<dbReference type="PANTHER" id="PTHR24198:SF194">
    <property type="entry name" value="INVERSIN-A"/>
    <property type="match status" value="1"/>
</dbReference>
<evidence type="ECO:0000256" key="2">
    <source>
        <dbReference type="ARBA" id="ARBA00023043"/>
    </source>
</evidence>
<name>A0A2T6ZKC0_TUBBO</name>
<dbReference type="InterPro" id="IPR036770">
    <property type="entry name" value="Ankyrin_rpt-contain_sf"/>
</dbReference>
<keyword evidence="1" id="KW-0677">Repeat</keyword>